<dbReference type="Proteomes" id="UP000240819">
    <property type="component" value="Segment"/>
</dbReference>
<gene>
    <name evidence="2" type="ORF">CETO_142</name>
</gene>
<organism evidence="2 3">
    <name type="scientific">Vibrio phage Ceto</name>
    <dbReference type="NCBI Taxonomy" id="2570300"/>
    <lineage>
        <taxon>Viruses</taxon>
        <taxon>Duplodnaviria</taxon>
        <taxon>Heunggongvirae</taxon>
        <taxon>Uroviricota</taxon>
        <taxon>Caudoviricetes</taxon>
        <taxon>Demerecviridae</taxon>
        <taxon>Ermolyevavirinae</taxon>
        <taxon>Cetovirus</taxon>
        <taxon>Cetovirus ceto</taxon>
    </lineage>
</organism>
<evidence type="ECO:0000259" key="1">
    <source>
        <dbReference type="Pfam" id="PF23927"/>
    </source>
</evidence>
<evidence type="ECO:0000313" key="3">
    <source>
        <dbReference type="Proteomes" id="UP000240819"/>
    </source>
</evidence>
<sequence>MAYQIFTSDKKGIGEIIELPISPEYAHCFAGVRYFDSNDNQIVPTSGSVNIKARHLTNNNYDDVVNADLDASEAGAEAEWGGNVTSVKATPSSLAGTDLATYQVVVVQNLS</sequence>
<feature type="domain" description="DUF7265" evidence="1">
    <location>
        <begin position="1"/>
        <end position="111"/>
    </location>
</feature>
<keyword evidence="3" id="KW-1185">Reference proteome</keyword>
<proteinExistence type="predicted"/>
<accession>A0A2H5BGM3</accession>
<dbReference type="Pfam" id="PF23927">
    <property type="entry name" value="DUF7265"/>
    <property type="match status" value="1"/>
</dbReference>
<protein>
    <recommendedName>
        <fullName evidence="1">DUF7265 domain-containing protein</fullName>
    </recommendedName>
</protein>
<reference evidence="2 3" key="1">
    <citation type="submission" date="2017-12" db="EMBL/GenBank/DDBJ databases">
        <authorList>
            <person name="Lestochi C.V."/>
            <person name="Miller K.C."/>
            <person name="Miller J.S."/>
            <person name="Stanton M.L."/>
            <person name="Broussard G.W."/>
        </authorList>
    </citation>
    <scope>NUCLEOTIDE SEQUENCE [LARGE SCALE GENOMIC DNA]</scope>
</reference>
<name>A0A2H5BGM3_9CAUD</name>
<dbReference type="InterPro" id="IPR055689">
    <property type="entry name" value="DUF7265"/>
</dbReference>
<evidence type="ECO:0000313" key="2">
    <source>
        <dbReference type="EMBL" id="AUG85124.1"/>
    </source>
</evidence>
<dbReference type="EMBL" id="MG649966">
    <property type="protein sequence ID" value="AUG85124.1"/>
    <property type="molecule type" value="Genomic_DNA"/>
</dbReference>